<accession>A0A0G4L683</accession>
<dbReference type="AlphaFoldDB" id="A0A0G4L683"/>
<evidence type="ECO:0000313" key="3">
    <source>
        <dbReference type="Proteomes" id="UP000044602"/>
    </source>
</evidence>
<feature type="non-terminal residue" evidence="2">
    <location>
        <position position="26"/>
    </location>
</feature>
<evidence type="ECO:0000313" key="2">
    <source>
        <dbReference type="EMBL" id="CRK17557.1"/>
    </source>
</evidence>
<dbReference type="Proteomes" id="UP000044602">
    <property type="component" value="Unassembled WGS sequence"/>
</dbReference>
<dbReference type="EMBL" id="CVQH01008680">
    <property type="protein sequence ID" value="CRK17557.1"/>
    <property type="molecule type" value="Genomic_DNA"/>
</dbReference>
<sequence length="26" mass="2647">MSGPGPAGMMQSTAMPQMPTNGQPNQ</sequence>
<protein>
    <submittedName>
        <fullName evidence="2">Uncharacterized protein</fullName>
    </submittedName>
</protein>
<proteinExistence type="predicted"/>
<keyword evidence="3" id="KW-1185">Reference proteome</keyword>
<evidence type="ECO:0000256" key="1">
    <source>
        <dbReference type="SAM" id="MobiDB-lite"/>
    </source>
</evidence>
<feature type="region of interest" description="Disordered" evidence="1">
    <location>
        <begin position="1"/>
        <end position="26"/>
    </location>
</feature>
<organism evidence="2 3">
    <name type="scientific">Verticillium longisporum</name>
    <name type="common">Verticillium dahliae var. longisporum</name>
    <dbReference type="NCBI Taxonomy" id="100787"/>
    <lineage>
        <taxon>Eukaryota</taxon>
        <taxon>Fungi</taxon>
        <taxon>Dikarya</taxon>
        <taxon>Ascomycota</taxon>
        <taxon>Pezizomycotina</taxon>
        <taxon>Sordariomycetes</taxon>
        <taxon>Hypocreomycetidae</taxon>
        <taxon>Glomerellales</taxon>
        <taxon>Plectosphaerellaceae</taxon>
        <taxon>Verticillium</taxon>
    </lineage>
</organism>
<gene>
    <name evidence="2" type="ORF">BN1708_017588</name>
</gene>
<name>A0A0G4L683_VERLO</name>
<feature type="compositionally biased region" description="Polar residues" evidence="1">
    <location>
        <begin position="10"/>
        <end position="26"/>
    </location>
</feature>
<reference evidence="2 3" key="1">
    <citation type="submission" date="2015-05" db="EMBL/GenBank/DDBJ databases">
        <authorList>
            <person name="Wang D.B."/>
            <person name="Wang M."/>
        </authorList>
    </citation>
    <scope>NUCLEOTIDE SEQUENCE [LARGE SCALE GENOMIC DNA]</scope>
    <source>
        <strain evidence="2">VL1</strain>
    </source>
</reference>